<keyword evidence="1" id="KW-1133">Transmembrane helix</keyword>
<proteinExistence type="predicted"/>
<gene>
    <name evidence="2" type="primary">Cnig_chr_X.g26345</name>
    <name evidence="2" type="ORF">B9Z55_026345</name>
</gene>
<dbReference type="AlphaFoldDB" id="A0A2G5T2W7"/>
<reference evidence="3" key="1">
    <citation type="submission" date="2017-10" db="EMBL/GenBank/DDBJ databases">
        <title>Rapid genome shrinkage in a self-fertile nematode reveals novel sperm competition proteins.</title>
        <authorList>
            <person name="Yin D."/>
            <person name="Schwarz E.M."/>
            <person name="Thomas C.G."/>
            <person name="Felde R.L."/>
            <person name="Korf I.F."/>
            <person name="Cutter A.D."/>
            <person name="Schartner C.M."/>
            <person name="Ralston E.J."/>
            <person name="Meyer B.J."/>
            <person name="Haag E.S."/>
        </authorList>
    </citation>
    <scope>NUCLEOTIDE SEQUENCE [LARGE SCALE GENOMIC DNA]</scope>
    <source>
        <strain evidence="3">JU1422</strain>
    </source>
</reference>
<evidence type="ECO:0000313" key="2">
    <source>
        <dbReference type="EMBL" id="PIC21553.1"/>
    </source>
</evidence>
<keyword evidence="3" id="KW-1185">Reference proteome</keyword>
<evidence type="ECO:0000313" key="3">
    <source>
        <dbReference type="Proteomes" id="UP000230233"/>
    </source>
</evidence>
<feature type="transmembrane region" description="Helical" evidence="1">
    <location>
        <begin position="20"/>
        <end position="44"/>
    </location>
</feature>
<keyword evidence="1" id="KW-0812">Transmembrane</keyword>
<evidence type="ECO:0000256" key="1">
    <source>
        <dbReference type="SAM" id="Phobius"/>
    </source>
</evidence>
<dbReference type="EMBL" id="PDUG01000006">
    <property type="protein sequence ID" value="PIC21553.1"/>
    <property type="molecule type" value="Genomic_DNA"/>
</dbReference>
<accession>A0A2G5T2W7</accession>
<dbReference type="Proteomes" id="UP000230233">
    <property type="component" value="Chromosome X"/>
</dbReference>
<protein>
    <recommendedName>
        <fullName evidence="4">Transmembrane protein</fullName>
    </recommendedName>
</protein>
<sequence>MIYLVPKTSSNRTSRQENSLLIFLLTKMYLMILCNAFLVSEGLLELEVKRRGIRWRCEEGGEGRHKCVQKMKMFVRRIFGAKNSGKEEFKFEAKKIDQ</sequence>
<evidence type="ECO:0008006" key="4">
    <source>
        <dbReference type="Google" id="ProtNLM"/>
    </source>
</evidence>
<organism evidence="2 3">
    <name type="scientific">Caenorhabditis nigoni</name>
    <dbReference type="NCBI Taxonomy" id="1611254"/>
    <lineage>
        <taxon>Eukaryota</taxon>
        <taxon>Metazoa</taxon>
        <taxon>Ecdysozoa</taxon>
        <taxon>Nematoda</taxon>
        <taxon>Chromadorea</taxon>
        <taxon>Rhabditida</taxon>
        <taxon>Rhabditina</taxon>
        <taxon>Rhabditomorpha</taxon>
        <taxon>Rhabditoidea</taxon>
        <taxon>Rhabditidae</taxon>
        <taxon>Peloderinae</taxon>
        <taxon>Caenorhabditis</taxon>
    </lineage>
</organism>
<keyword evidence="1" id="KW-0472">Membrane</keyword>
<name>A0A2G5T2W7_9PELO</name>
<comment type="caution">
    <text evidence="2">The sequence shown here is derived from an EMBL/GenBank/DDBJ whole genome shotgun (WGS) entry which is preliminary data.</text>
</comment>